<dbReference type="InterPro" id="IPR013783">
    <property type="entry name" value="Ig-like_fold"/>
</dbReference>
<organism evidence="2 3">
    <name type="scientific">Loxostege sticticalis</name>
    <name type="common">Beet webworm moth</name>
    <dbReference type="NCBI Taxonomy" id="481309"/>
    <lineage>
        <taxon>Eukaryota</taxon>
        <taxon>Metazoa</taxon>
        <taxon>Ecdysozoa</taxon>
        <taxon>Arthropoda</taxon>
        <taxon>Hexapoda</taxon>
        <taxon>Insecta</taxon>
        <taxon>Pterygota</taxon>
        <taxon>Neoptera</taxon>
        <taxon>Endopterygota</taxon>
        <taxon>Lepidoptera</taxon>
        <taxon>Glossata</taxon>
        <taxon>Ditrysia</taxon>
        <taxon>Pyraloidea</taxon>
        <taxon>Crambidae</taxon>
        <taxon>Pyraustinae</taxon>
        <taxon>Loxostege</taxon>
    </lineage>
</organism>
<dbReference type="EMBL" id="JBEDNZ010000017">
    <property type="protein sequence ID" value="KAL0821833.1"/>
    <property type="molecule type" value="Genomic_DNA"/>
</dbReference>
<dbReference type="Proteomes" id="UP001549921">
    <property type="component" value="Unassembled WGS sequence"/>
</dbReference>
<evidence type="ECO:0000313" key="2">
    <source>
        <dbReference type="EMBL" id="KAL0821833.1"/>
    </source>
</evidence>
<protein>
    <recommendedName>
        <fullName evidence="4">Centrosomal protein of 192 kDa</fullName>
    </recommendedName>
</protein>
<feature type="region of interest" description="Disordered" evidence="1">
    <location>
        <begin position="242"/>
        <end position="263"/>
    </location>
</feature>
<sequence>MDNPLTPNKIRRLIHLAEDKSFNLSRRLLLNDDDLKRLTANQAASTTKNSTNYESSSGILDLEKVEAFGESAMDNISLSKSTAFNPGEMTGRSTGAEEVKPMIDLGSTRTFEDLGRHSSVLEITNKMDKQTSEVNDIMRHSIATNYSFHSKRDLTADEASLMMREAPLPVPNTQNNFADNTTINNSNMSVGAYFKHRCPEFGKMLGKTDSPDRSSFRPSITEVSSSTALEYAGQETNYYKMDQSLDSVPVKQSRNPNEKMPENRIKNNLGTIMEKQNNCDVASSKQEPFSSRLTTKIENPSIFAENNKYGSTSTLNPVMSSQKTINNLSSKPTDVLIKNLQASLRMITDDTTGSAENSLSISKIADYLGKQSNVSVTDMLQLGNPKRPMNRKQPLSELHMNTQDRIANQNMQVASLKDSKKSVTASSAGSINTVISLDKLKIGQDEPNVPALVVTEHSIIGSETHGEEDVKVKRQTRSKSPSSKSQSTLSTVHENFASFKSADSPLQSSKGDPNASHAPSPNIEYKELDKSVDWHEVLLQKRLKQEGLAKEQWAEIVTTAANGFVGVSCPVTITVTTLTDSWLTAKFQFDDLHDNANHLTVELPRFPILLSPGKSEQFTLHLTSSVEMNTALPFTMCFKDASIDGDVEQKGSLAVNIKMPAIQAVSCDGVNKLCFPPTCETTFLTKSFVLMSDCPMDLQLDLSICEGESIFSIKNVQEMKKSDVSKVLTERQGSTEEPLAPGKGKNKVMNKQLCRLSSGNAIKVTIGFSAPKLAELQIANSIASFTGMLNVNLIGVQTILRKIELVGIVGTVNLVIEGVAGDKLHLTHEPTSITVTNTGTVPGFWHVKIKSIPAQSFPFKITPTKFDLRPGNSKTVNLVYTGQEDSIAEASITFEELTSWSKTSIDISGGADRPKTFPIKTNHNTLSWIRAGRKEISLKNSTNRKVHIKCQILGDGFSVDLPGEPRGTYLLAFGPLECRSLPLLFNPNSSSPFAATLHLVFDKNSDVSRKVRLYGCSGGEGLRWTGLVTYGATALVRAASRVPVALALYNKAPAPAFVCATVHFNLQYRCVSSTARLSGGCNVVGGRARHTISLAVDWGKVERRARDMPTSSALATVTVLTGAEFTRRRILKVLKDECNGELDTSLLPDHLKVLAGQFEGEDRTMDERLVDFKETKASLNELIGGLQELTAQIDLPQDFADENTIIITDDTMVEHHTLCD</sequence>
<evidence type="ECO:0000256" key="1">
    <source>
        <dbReference type="SAM" id="MobiDB-lite"/>
    </source>
</evidence>
<feature type="compositionally biased region" description="Low complexity" evidence="1">
    <location>
        <begin position="478"/>
        <end position="491"/>
    </location>
</feature>
<dbReference type="AlphaFoldDB" id="A0ABD0SPR8"/>
<feature type="compositionally biased region" description="Polar residues" evidence="1">
    <location>
        <begin position="244"/>
        <end position="255"/>
    </location>
</feature>
<evidence type="ECO:0000313" key="3">
    <source>
        <dbReference type="Proteomes" id="UP001549921"/>
    </source>
</evidence>
<reference evidence="2 3" key="1">
    <citation type="submission" date="2024-06" db="EMBL/GenBank/DDBJ databases">
        <title>A chromosome-level genome assembly of beet webworm, Loxostege sticticalis.</title>
        <authorList>
            <person name="Zhang Y."/>
        </authorList>
    </citation>
    <scope>NUCLEOTIDE SEQUENCE [LARGE SCALE GENOMIC DNA]</scope>
    <source>
        <strain evidence="2">AQ028</strain>
        <tissue evidence="2">Male pupae</tissue>
    </source>
</reference>
<proteinExistence type="predicted"/>
<accession>A0ABD0SPR8</accession>
<dbReference type="Gene3D" id="2.60.40.10">
    <property type="entry name" value="Immunoglobulins"/>
    <property type="match status" value="1"/>
</dbReference>
<feature type="region of interest" description="Disordered" evidence="1">
    <location>
        <begin position="463"/>
        <end position="522"/>
    </location>
</feature>
<name>A0ABD0SPR8_LOXSC</name>
<comment type="caution">
    <text evidence="2">The sequence shown here is derived from an EMBL/GenBank/DDBJ whole genome shotgun (WGS) entry which is preliminary data.</text>
</comment>
<evidence type="ECO:0008006" key="4">
    <source>
        <dbReference type="Google" id="ProtNLM"/>
    </source>
</evidence>
<gene>
    <name evidence="2" type="ORF">ABMA28_005240</name>
</gene>